<dbReference type="OrthoDB" id="1297765at2759"/>
<dbReference type="STRING" id="4097.A0A1S4AFI1"/>
<keyword evidence="1" id="KW-1185">Reference proteome</keyword>
<dbReference type="RefSeq" id="XP_016475379.1">
    <property type="nucleotide sequence ID" value="XM_016619893.1"/>
</dbReference>
<evidence type="ECO:0000313" key="2">
    <source>
        <dbReference type="RefSeq" id="XP_016475379.1"/>
    </source>
</evidence>
<sequence length="362" mass="41254">MDIIDEYASKLGYVGIQQLLVCFSYGKYYEVDGDVGIRTLQSFISDQFNLINLFAVEDSEMGVNVPNIVNYTESSTVDNQTDTYCSSNESEDDSCRSDYDSEDLETLALQKQNCDRLTDYKELYKGMSFEDIPEARKVINLYYLANCYGLTQLKSCTKRLRYRCEVDCPFVCHISKDKNGAGVSIRTLKAKHNCNPSFNNPRVDYNTIAQYFKTKIHDNPKIKVKEMKAALKTTFNINVSHSKYKRAKRMILKSLDGSFVDEYNKLEAYANELRISNLVSDVIINISKDALTEGKGRFSRMYICFHALKMGLKSGLRPFIGLDGTFLKGKVKGQLLVIVALDSMKHFYPIAWAIVEKETKVT</sequence>
<reference evidence="1" key="1">
    <citation type="journal article" date="2014" name="Nat. Commun.">
        <title>The tobacco genome sequence and its comparison with those of tomato and potato.</title>
        <authorList>
            <person name="Sierro N."/>
            <person name="Battey J.N."/>
            <person name="Ouadi S."/>
            <person name="Bakaher N."/>
            <person name="Bovet L."/>
            <person name="Willig A."/>
            <person name="Goepfert S."/>
            <person name="Peitsch M.C."/>
            <person name="Ivanov N.V."/>
        </authorList>
    </citation>
    <scope>NUCLEOTIDE SEQUENCE [LARGE SCALE GENOMIC DNA]</scope>
</reference>
<reference evidence="2" key="2">
    <citation type="submission" date="2025-08" db="UniProtKB">
        <authorList>
            <consortium name="RefSeq"/>
        </authorList>
    </citation>
    <scope>IDENTIFICATION</scope>
    <source>
        <tissue evidence="2">Leaf</tissue>
    </source>
</reference>
<name>A0A1S4AFI1_TOBAC</name>
<dbReference type="Proteomes" id="UP000790787">
    <property type="component" value="Chromosome 9"/>
</dbReference>
<dbReference type="PANTHER" id="PTHR31973">
    <property type="entry name" value="POLYPROTEIN, PUTATIVE-RELATED"/>
    <property type="match status" value="1"/>
</dbReference>
<dbReference type="PANTHER" id="PTHR31973:SF189">
    <property type="entry name" value="TRANSPOSASE, MUDR, PLANT, MULE TRANSPOSASE DOMAIN PROTEIN-RELATED"/>
    <property type="match status" value="1"/>
</dbReference>
<proteinExistence type="predicted"/>
<accession>A0A1S4AFI1</accession>
<dbReference type="GeneID" id="107797049"/>
<dbReference type="RefSeq" id="XP_016475379.1">
    <property type="nucleotide sequence ID" value="XM_016619893.2"/>
</dbReference>
<organism evidence="1 2">
    <name type="scientific">Nicotiana tabacum</name>
    <name type="common">Common tobacco</name>
    <dbReference type="NCBI Taxonomy" id="4097"/>
    <lineage>
        <taxon>Eukaryota</taxon>
        <taxon>Viridiplantae</taxon>
        <taxon>Streptophyta</taxon>
        <taxon>Embryophyta</taxon>
        <taxon>Tracheophyta</taxon>
        <taxon>Spermatophyta</taxon>
        <taxon>Magnoliopsida</taxon>
        <taxon>eudicotyledons</taxon>
        <taxon>Gunneridae</taxon>
        <taxon>Pentapetalae</taxon>
        <taxon>asterids</taxon>
        <taxon>lamiids</taxon>
        <taxon>Solanales</taxon>
        <taxon>Solanaceae</taxon>
        <taxon>Nicotianoideae</taxon>
        <taxon>Nicotianeae</taxon>
        <taxon>Nicotiana</taxon>
    </lineage>
</organism>
<dbReference type="PaxDb" id="4097-A0A1S4AFI1"/>
<evidence type="ECO:0000313" key="1">
    <source>
        <dbReference type="Proteomes" id="UP000790787"/>
    </source>
</evidence>
<dbReference type="AlphaFoldDB" id="A0A1S4AFI1"/>
<protein>
    <submittedName>
        <fullName evidence="2">Uncharacterized protein LOC107797049</fullName>
    </submittedName>
</protein>
<gene>
    <name evidence="2" type="primary">LOC107797049</name>
</gene>
<dbReference type="KEGG" id="nta:107797049"/>